<evidence type="ECO:0000313" key="7">
    <source>
        <dbReference type="Proteomes" id="UP001596222"/>
    </source>
</evidence>
<reference evidence="7" key="1">
    <citation type="journal article" date="2019" name="Int. J. Syst. Evol. Microbiol.">
        <title>The Global Catalogue of Microorganisms (GCM) 10K type strain sequencing project: providing services to taxonomists for standard genome sequencing and annotation.</title>
        <authorList>
            <consortium name="The Broad Institute Genomics Platform"/>
            <consortium name="The Broad Institute Genome Sequencing Center for Infectious Disease"/>
            <person name="Wu L."/>
            <person name="Ma J."/>
        </authorList>
    </citation>
    <scope>NUCLEOTIDE SEQUENCE [LARGE SCALE GENOMIC DNA]</scope>
    <source>
        <strain evidence="7">CGMCC 4.1641</strain>
    </source>
</reference>
<feature type="region of interest" description="Disordered" evidence="5">
    <location>
        <begin position="81"/>
        <end position="105"/>
    </location>
</feature>
<evidence type="ECO:0000256" key="1">
    <source>
        <dbReference type="ARBA" id="ARBA00022793"/>
    </source>
</evidence>
<protein>
    <submittedName>
        <fullName evidence="6">Phosphatidylserine decarboxylase</fullName>
    </submittedName>
</protein>
<evidence type="ECO:0000256" key="2">
    <source>
        <dbReference type="ARBA" id="ARBA00023145"/>
    </source>
</evidence>
<sequence>MDSDGGPDGEGYVAQVPVGLNSIASVNFLDKFKGEMPVPVEKGEQVGNFKYGGSLNILLFQKGRFPAVQLLQGQRIGVLEDPGSSAKRFSRAPHTQPRSQRPLTP</sequence>
<feature type="compositionally biased region" description="Polar residues" evidence="5">
    <location>
        <begin position="96"/>
        <end position="105"/>
    </location>
</feature>
<keyword evidence="1" id="KW-0210">Decarboxylase</keyword>
<keyword evidence="3" id="KW-0456">Lyase</keyword>
<dbReference type="Pfam" id="PF02666">
    <property type="entry name" value="PS_Dcarbxylase"/>
    <property type="match status" value="1"/>
</dbReference>
<accession>A0ABW0A539</accession>
<comment type="caution">
    <text evidence="6">The sequence shown here is derived from an EMBL/GenBank/DDBJ whole genome shotgun (WGS) entry which is preliminary data.</text>
</comment>
<gene>
    <name evidence="6" type="ORF">ACFPP6_29655</name>
</gene>
<evidence type="ECO:0000256" key="5">
    <source>
        <dbReference type="SAM" id="MobiDB-lite"/>
    </source>
</evidence>
<proteinExistence type="predicted"/>
<keyword evidence="2" id="KW-0865">Zymogen</keyword>
<name>A0ABW0A539_9ACTN</name>
<evidence type="ECO:0000256" key="4">
    <source>
        <dbReference type="ARBA" id="ARBA00023317"/>
    </source>
</evidence>
<organism evidence="6 7">
    <name type="scientific">Streptomyces aureoversilis</name>
    <dbReference type="NCBI Taxonomy" id="67277"/>
    <lineage>
        <taxon>Bacteria</taxon>
        <taxon>Bacillati</taxon>
        <taxon>Actinomycetota</taxon>
        <taxon>Actinomycetes</taxon>
        <taxon>Kitasatosporales</taxon>
        <taxon>Streptomycetaceae</taxon>
        <taxon>Streptomyces</taxon>
    </lineage>
</organism>
<dbReference type="RefSeq" id="WP_382048838.1">
    <property type="nucleotide sequence ID" value="NZ_JBHSKJ010000021.1"/>
</dbReference>
<keyword evidence="4" id="KW-0670">Pyruvate</keyword>
<dbReference type="Proteomes" id="UP001596222">
    <property type="component" value="Unassembled WGS sequence"/>
</dbReference>
<dbReference type="EMBL" id="JBHSKJ010000021">
    <property type="protein sequence ID" value="MFC5148841.1"/>
    <property type="molecule type" value="Genomic_DNA"/>
</dbReference>
<evidence type="ECO:0000313" key="6">
    <source>
        <dbReference type="EMBL" id="MFC5148841.1"/>
    </source>
</evidence>
<dbReference type="InterPro" id="IPR003817">
    <property type="entry name" value="PS_Dcarbxylase"/>
</dbReference>
<evidence type="ECO:0000256" key="3">
    <source>
        <dbReference type="ARBA" id="ARBA00023239"/>
    </source>
</evidence>
<keyword evidence="7" id="KW-1185">Reference proteome</keyword>